<evidence type="ECO:0000256" key="3">
    <source>
        <dbReference type="ARBA" id="ARBA00022840"/>
    </source>
</evidence>
<evidence type="ECO:0000259" key="4">
    <source>
        <dbReference type="Pfam" id="PF00582"/>
    </source>
</evidence>
<dbReference type="AlphaFoldDB" id="T2GBV6"/>
<dbReference type="PANTHER" id="PTHR46268:SF27">
    <property type="entry name" value="UNIVERSAL STRESS PROTEIN RV2623"/>
    <property type="match status" value="1"/>
</dbReference>
<dbReference type="PATRIC" id="fig|1121448.10.peg.1822"/>
<reference evidence="5 6" key="1">
    <citation type="journal article" date="2013" name="J. Bacteriol.">
        <title>Roles of HynAB and Ech, the only two hydrogenases found in the model sulfate reducer Desulfovibrio gigas.</title>
        <authorList>
            <person name="Morais-Silva F.O."/>
            <person name="Santos C.I."/>
            <person name="Rodrigues R."/>
            <person name="Pereira I.A."/>
            <person name="Rodrigues-Pousada C."/>
        </authorList>
    </citation>
    <scope>NUCLEOTIDE SEQUENCE [LARGE SCALE GENOMIC DNA]</scope>
    <source>
        <strain evidence="6">ATCC 19364 / DSM 1382 / NCIMB 9332 / VKM B-1759</strain>
    </source>
</reference>
<dbReference type="EMBL" id="CP006585">
    <property type="protein sequence ID" value="AGW13649.1"/>
    <property type="molecule type" value="Genomic_DNA"/>
</dbReference>
<dbReference type="Pfam" id="PF00582">
    <property type="entry name" value="Usp"/>
    <property type="match status" value="2"/>
</dbReference>
<name>T2GBV6_MEGG1</name>
<dbReference type="SUPFAM" id="SSF52402">
    <property type="entry name" value="Adenine nucleotide alpha hydrolases-like"/>
    <property type="match status" value="1"/>
</dbReference>
<dbReference type="Gene3D" id="3.40.50.620">
    <property type="entry name" value="HUPs"/>
    <property type="match status" value="1"/>
</dbReference>
<dbReference type="PRINTS" id="PR01438">
    <property type="entry name" value="UNVRSLSTRESS"/>
</dbReference>
<dbReference type="InterPro" id="IPR006016">
    <property type="entry name" value="UspA"/>
</dbReference>
<gene>
    <name evidence="5" type="ORF">DGI_1857</name>
</gene>
<dbReference type="PANTHER" id="PTHR46268">
    <property type="entry name" value="STRESS RESPONSE PROTEIN NHAX"/>
    <property type="match status" value="1"/>
</dbReference>
<dbReference type="KEGG" id="dgg:DGI_1857"/>
<keyword evidence="3" id="KW-0067">ATP-binding</keyword>
<keyword evidence="6" id="KW-1185">Reference proteome</keyword>
<evidence type="ECO:0000313" key="6">
    <source>
        <dbReference type="Proteomes" id="UP000016587"/>
    </source>
</evidence>
<sequence length="174" mass="18751">MLPHFQHILFASDLSDVCRHAMGYAFSLAQAYNARLTVLHTLPDLAVELSQRAVLDPASLIGPGSSLGSNLDWLDREQQIATTDVEAQLQQLCQEMQAEAAADLSQQLEILVKAGDPVETILDCAHDGEFDCIVVGSHGQGMVSRLLVGSVAEGVIRSSRIPVLVAPVHEDEPE</sequence>
<dbReference type="OrthoDB" id="9787548at2"/>
<evidence type="ECO:0000313" key="5">
    <source>
        <dbReference type="EMBL" id="AGW13649.1"/>
    </source>
</evidence>
<comment type="similarity">
    <text evidence="1">Belongs to the universal stress protein A family.</text>
</comment>
<dbReference type="HOGENOM" id="CLU_049301_11_2_7"/>
<accession>T2GBV6</accession>
<feature type="domain" description="UspA" evidence="4">
    <location>
        <begin position="81"/>
        <end position="166"/>
    </location>
</feature>
<proteinExistence type="inferred from homology"/>
<dbReference type="STRING" id="1121448.DGI_1857"/>
<evidence type="ECO:0000256" key="1">
    <source>
        <dbReference type="ARBA" id="ARBA00008791"/>
    </source>
</evidence>
<keyword evidence="2" id="KW-0547">Nucleotide-binding</keyword>
<dbReference type="eggNOG" id="COG0589">
    <property type="taxonomic scope" value="Bacteria"/>
</dbReference>
<dbReference type="CDD" id="cd00293">
    <property type="entry name" value="USP-like"/>
    <property type="match status" value="1"/>
</dbReference>
<dbReference type="InterPro" id="IPR006015">
    <property type="entry name" value="Universal_stress_UspA"/>
</dbReference>
<reference evidence="6" key="2">
    <citation type="submission" date="2013-07" db="EMBL/GenBank/DDBJ databases">
        <authorList>
            <person name="Morais-Silva F.O."/>
            <person name="Rezende A.M."/>
            <person name="Pimentel C."/>
            <person name="Resende D.M."/>
            <person name="Santos C.I."/>
            <person name="Clemente C."/>
            <person name="de Oliveira L.M."/>
            <person name="da Silva S.M."/>
            <person name="Costa D.A."/>
            <person name="Varela-Raposo A."/>
            <person name="Horacio E.C.A."/>
            <person name="Matos M."/>
            <person name="Flores O."/>
            <person name="Ruiz J.C."/>
            <person name="Rodrigues-Pousada C."/>
        </authorList>
    </citation>
    <scope>NUCLEOTIDE SEQUENCE [LARGE SCALE GENOMIC DNA]</scope>
    <source>
        <strain evidence="6">ATCC 19364 / DSM 1382 / NCIMB 9332 / VKM B-1759</strain>
    </source>
</reference>
<organism evidence="5 6">
    <name type="scientific">Megalodesulfovibrio gigas (strain ATCC 19364 / DSM 1382 / NCIMB 9332 / VKM B-1759)</name>
    <name type="common">Desulfovibrio gigas</name>
    <dbReference type="NCBI Taxonomy" id="1121448"/>
    <lineage>
        <taxon>Bacteria</taxon>
        <taxon>Pseudomonadati</taxon>
        <taxon>Thermodesulfobacteriota</taxon>
        <taxon>Desulfovibrionia</taxon>
        <taxon>Desulfovibrionales</taxon>
        <taxon>Desulfovibrionaceae</taxon>
        <taxon>Megalodesulfovibrio</taxon>
    </lineage>
</organism>
<dbReference type="Proteomes" id="UP000016587">
    <property type="component" value="Chromosome"/>
</dbReference>
<evidence type="ECO:0000256" key="2">
    <source>
        <dbReference type="ARBA" id="ARBA00022741"/>
    </source>
</evidence>
<dbReference type="GO" id="GO:0005524">
    <property type="term" value="F:ATP binding"/>
    <property type="evidence" value="ECO:0007669"/>
    <property type="project" value="UniProtKB-KW"/>
</dbReference>
<protein>
    <submittedName>
        <fullName evidence="5">Putative UspA domain protein</fullName>
    </submittedName>
</protein>
<dbReference type="InterPro" id="IPR014729">
    <property type="entry name" value="Rossmann-like_a/b/a_fold"/>
</dbReference>
<dbReference type="RefSeq" id="WP_021760532.1">
    <property type="nucleotide sequence ID" value="NC_022444.1"/>
</dbReference>
<feature type="domain" description="UspA" evidence="4">
    <location>
        <begin position="5"/>
        <end position="50"/>
    </location>
</feature>